<evidence type="ECO:0000313" key="3">
    <source>
        <dbReference type="Proteomes" id="UP001328107"/>
    </source>
</evidence>
<dbReference type="AlphaFoldDB" id="A0AAN4Z277"/>
<keyword evidence="3" id="KW-1185">Reference proteome</keyword>
<sequence length="113" mass="12778">VRDGNPADNWRGLADKFMLLSGRELKNMMSFISENWPEAKKGKWIEGSHSIYGDQLLEIARGHMLNDGEEKAVKTWLVKELLSISHFTIDLATGEQKWTALTSFVLEGIASDR</sequence>
<name>A0AAN4Z277_9BILA</name>
<evidence type="ECO:0000313" key="2">
    <source>
        <dbReference type="EMBL" id="GMR31211.1"/>
    </source>
</evidence>
<comment type="caution">
    <text evidence="2">The sequence shown here is derived from an EMBL/GenBank/DDBJ whole genome shotgun (WGS) entry which is preliminary data.</text>
</comment>
<accession>A0AAN4Z277</accession>
<proteinExistence type="predicted"/>
<feature type="non-terminal residue" evidence="2">
    <location>
        <position position="1"/>
    </location>
</feature>
<dbReference type="EMBL" id="BTRK01000001">
    <property type="protein sequence ID" value="GMR31210.1"/>
    <property type="molecule type" value="Genomic_DNA"/>
</dbReference>
<protein>
    <submittedName>
        <fullName evidence="2">Uncharacterized protein</fullName>
    </submittedName>
</protein>
<dbReference type="Proteomes" id="UP001328107">
    <property type="component" value="Unassembled WGS sequence"/>
</dbReference>
<evidence type="ECO:0000313" key="1">
    <source>
        <dbReference type="EMBL" id="GMR31210.1"/>
    </source>
</evidence>
<reference evidence="2" key="2">
    <citation type="submission" date="2023-06" db="EMBL/GenBank/DDBJ databases">
        <title>Genome assembly of Pristionchus species.</title>
        <authorList>
            <person name="Yoshida K."/>
            <person name="Sommer R.J."/>
        </authorList>
    </citation>
    <scope>NUCLEOTIDE SEQUENCE</scope>
    <source>
        <strain evidence="2">RS5460</strain>
    </source>
</reference>
<organism evidence="2 3">
    <name type="scientific">Pristionchus mayeri</name>
    <dbReference type="NCBI Taxonomy" id="1317129"/>
    <lineage>
        <taxon>Eukaryota</taxon>
        <taxon>Metazoa</taxon>
        <taxon>Ecdysozoa</taxon>
        <taxon>Nematoda</taxon>
        <taxon>Chromadorea</taxon>
        <taxon>Rhabditida</taxon>
        <taxon>Rhabditina</taxon>
        <taxon>Diplogasteromorpha</taxon>
        <taxon>Diplogasteroidea</taxon>
        <taxon>Neodiplogasteridae</taxon>
        <taxon>Pristionchus</taxon>
    </lineage>
</organism>
<dbReference type="EMBL" id="BTRK01000001">
    <property type="protein sequence ID" value="GMR31211.1"/>
    <property type="molecule type" value="Genomic_DNA"/>
</dbReference>
<reference evidence="3" key="1">
    <citation type="submission" date="2022-10" db="EMBL/GenBank/DDBJ databases">
        <title>Genome assembly of Pristionchus species.</title>
        <authorList>
            <person name="Yoshida K."/>
            <person name="Sommer R.J."/>
        </authorList>
    </citation>
    <scope>NUCLEOTIDE SEQUENCE [LARGE SCALE GENOMIC DNA]</scope>
    <source>
        <strain evidence="1 3">RS5460</strain>
    </source>
</reference>
<gene>
    <name evidence="1" type="ORF">PMAYCL1PPCAC_01405</name>
    <name evidence="2" type="ORF">PMAYCL1PPCAC_01406</name>
</gene>
<feature type="non-terminal residue" evidence="2">
    <location>
        <position position="113"/>
    </location>
</feature>